<dbReference type="InterPro" id="IPR037830">
    <property type="entry name" value="ZZZ3"/>
</dbReference>
<dbReference type="OrthoDB" id="424753at2759"/>
<accession>A0A5C3L849</accession>
<dbReference type="PROSITE" id="PS51294">
    <property type="entry name" value="HTH_MYB"/>
    <property type="match status" value="1"/>
</dbReference>
<dbReference type="InterPro" id="IPR017930">
    <property type="entry name" value="Myb_dom"/>
</dbReference>
<dbReference type="PROSITE" id="PS50090">
    <property type="entry name" value="MYB_LIKE"/>
    <property type="match status" value="1"/>
</dbReference>
<dbReference type="AlphaFoldDB" id="A0A5C3L849"/>
<dbReference type="EMBL" id="ML210157">
    <property type="protein sequence ID" value="TFK28236.1"/>
    <property type="molecule type" value="Genomic_DNA"/>
</dbReference>
<organism evidence="4 5">
    <name type="scientific">Coprinopsis marcescibilis</name>
    <name type="common">Agaric fungus</name>
    <name type="synonym">Psathyrella marcescibilis</name>
    <dbReference type="NCBI Taxonomy" id="230819"/>
    <lineage>
        <taxon>Eukaryota</taxon>
        <taxon>Fungi</taxon>
        <taxon>Dikarya</taxon>
        <taxon>Basidiomycota</taxon>
        <taxon>Agaricomycotina</taxon>
        <taxon>Agaricomycetes</taxon>
        <taxon>Agaricomycetidae</taxon>
        <taxon>Agaricales</taxon>
        <taxon>Agaricineae</taxon>
        <taxon>Psathyrellaceae</taxon>
        <taxon>Coprinopsis</taxon>
    </lineage>
</organism>
<feature type="compositionally biased region" description="Low complexity" evidence="1">
    <location>
        <begin position="262"/>
        <end position="272"/>
    </location>
</feature>
<gene>
    <name evidence="4" type="ORF">FA15DRAFT_701136</name>
</gene>
<evidence type="ECO:0000259" key="3">
    <source>
        <dbReference type="PROSITE" id="PS51294"/>
    </source>
</evidence>
<dbReference type="Proteomes" id="UP000307440">
    <property type="component" value="Unassembled WGS sequence"/>
</dbReference>
<dbReference type="PANTHER" id="PTHR22705:SF0">
    <property type="entry name" value="ZZ-TYPE ZINC FINGER-CONTAINING PROTEIN 3"/>
    <property type="match status" value="1"/>
</dbReference>
<protein>
    <submittedName>
        <fullName evidence="4">Uncharacterized protein</fullName>
    </submittedName>
</protein>
<evidence type="ECO:0000313" key="5">
    <source>
        <dbReference type="Proteomes" id="UP000307440"/>
    </source>
</evidence>
<name>A0A5C3L849_COPMA</name>
<feature type="region of interest" description="Disordered" evidence="1">
    <location>
        <begin position="301"/>
        <end position="498"/>
    </location>
</feature>
<feature type="region of interest" description="Disordered" evidence="1">
    <location>
        <begin position="140"/>
        <end position="162"/>
    </location>
</feature>
<feature type="compositionally biased region" description="Basic residues" evidence="1">
    <location>
        <begin position="409"/>
        <end position="429"/>
    </location>
</feature>
<dbReference type="CDD" id="cd00167">
    <property type="entry name" value="SANT"/>
    <property type="match status" value="1"/>
</dbReference>
<feature type="compositionally biased region" description="Low complexity" evidence="1">
    <location>
        <begin position="383"/>
        <end position="408"/>
    </location>
</feature>
<evidence type="ECO:0000313" key="4">
    <source>
        <dbReference type="EMBL" id="TFK28236.1"/>
    </source>
</evidence>
<feature type="domain" description="HTH myb-type" evidence="3">
    <location>
        <begin position="487"/>
        <end position="546"/>
    </location>
</feature>
<dbReference type="SMART" id="SM00717">
    <property type="entry name" value="SANT"/>
    <property type="match status" value="1"/>
</dbReference>
<feature type="compositionally biased region" description="Low complexity" evidence="1">
    <location>
        <begin position="333"/>
        <end position="344"/>
    </location>
</feature>
<feature type="domain" description="Myb-like" evidence="2">
    <location>
        <begin position="487"/>
        <end position="542"/>
    </location>
</feature>
<feature type="region of interest" description="Disordered" evidence="1">
    <location>
        <begin position="244"/>
        <end position="289"/>
    </location>
</feature>
<dbReference type="Pfam" id="PF23082">
    <property type="entry name" value="Myb_DNA-binding_2"/>
    <property type="match status" value="1"/>
</dbReference>
<dbReference type="SUPFAM" id="SSF46689">
    <property type="entry name" value="Homeodomain-like"/>
    <property type="match status" value="1"/>
</dbReference>
<reference evidence="4 5" key="1">
    <citation type="journal article" date="2019" name="Nat. Ecol. Evol.">
        <title>Megaphylogeny resolves global patterns of mushroom evolution.</title>
        <authorList>
            <person name="Varga T."/>
            <person name="Krizsan K."/>
            <person name="Foldi C."/>
            <person name="Dima B."/>
            <person name="Sanchez-Garcia M."/>
            <person name="Sanchez-Ramirez S."/>
            <person name="Szollosi G.J."/>
            <person name="Szarkandi J.G."/>
            <person name="Papp V."/>
            <person name="Albert L."/>
            <person name="Andreopoulos W."/>
            <person name="Angelini C."/>
            <person name="Antonin V."/>
            <person name="Barry K.W."/>
            <person name="Bougher N.L."/>
            <person name="Buchanan P."/>
            <person name="Buyck B."/>
            <person name="Bense V."/>
            <person name="Catcheside P."/>
            <person name="Chovatia M."/>
            <person name="Cooper J."/>
            <person name="Damon W."/>
            <person name="Desjardin D."/>
            <person name="Finy P."/>
            <person name="Geml J."/>
            <person name="Haridas S."/>
            <person name="Hughes K."/>
            <person name="Justo A."/>
            <person name="Karasinski D."/>
            <person name="Kautmanova I."/>
            <person name="Kiss B."/>
            <person name="Kocsube S."/>
            <person name="Kotiranta H."/>
            <person name="LaButti K.M."/>
            <person name="Lechner B.E."/>
            <person name="Liimatainen K."/>
            <person name="Lipzen A."/>
            <person name="Lukacs Z."/>
            <person name="Mihaltcheva S."/>
            <person name="Morgado L.N."/>
            <person name="Niskanen T."/>
            <person name="Noordeloos M.E."/>
            <person name="Ohm R.A."/>
            <person name="Ortiz-Santana B."/>
            <person name="Ovrebo C."/>
            <person name="Racz N."/>
            <person name="Riley R."/>
            <person name="Savchenko A."/>
            <person name="Shiryaev A."/>
            <person name="Soop K."/>
            <person name="Spirin V."/>
            <person name="Szebenyi C."/>
            <person name="Tomsovsky M."/>
            <person name="Tulloss R.E."/>
            <person name="Uehling J."/>
            <person name="Grigoriev I.V."/>
            <person name="Vagvolgyi C."/>
            <person name="Papp T."/>
            <person name="Martin F.M."/>
            <person name="Miettinen O."/>
            <person name="Hibbett D.S."/>
            <person name="Nagy L.G."/>
        </authorList>
    </citation>
    <scope>NUCLEOTIDE SEQUENCE [LARGE SCALE GENOMIC DNA]</scope>
    <source>
        <strain evidence="4 5">CBS 121175</strain>
    </source>
</reference>
<proteinExistence type="predicted"/>
<sequence>MDTTLEALDEFLHLQKHLLARTQTDIERLRLLREDVLEDPTDFIEHLSERLTDPTFRLTPDYALAFPKPIHWESFKACDPTPLHTLSTHLAQKHFHKSATRTPNPLNPLIPPNAPPHPALTPLQQLVKTAKKHIVDPTFERYGTVSEPSSDEDEDAPESVRRRLEHDKIRALKTRAIRGKGFPGGKALHAYGKGKGKGLLGSGMGKGKGTIGKAMGIGKGMGKGMRPATAGVFIRRDVDDETLEVDISDDADERPASAPQLTGKTRTTPTATPNSRAQGKGLGKGMGKCPKHLSAALHIEMDSPEEEEDGDADVEPEPEAEVDEENLARTHQPLPSSSPRLSPDVDVDVDVDVDADGDVFMDDDALNPPLAPSLGDGSFPAPTTTTASTTTATSTAATTTATATGGTRTSRRQTRAPKSSTRKPYKKRGCPATHDDDAYAGEYIEDDGSSAPKPKKHSQPSHTSSTPTTTPTKTTPTPTPSKPPKAKPETYKQAWTDAEQNELERLLDEIPAGEKFRWQKISRAMGGRRTPRQVASRVQKYFEKLKRFGADL</sequence>
<feature type="compositionally biased region" description="Acidic residues" evidence="1">
    <location>
        <begin position="302"/>
        <end position="325"/>
    </location>
</feature>
<evidence type="ECO:0000259" key="2">
    <source>
        <dbReference type="PROSITE" id="PS50090"/>
    </source>
</evidence>
<keyword evidence="5" id="KW-1185">Reference proteome</keyword>
<dbReference type="Gene3D" id="1.10.10.60">
    <property type="entry name" value="Homeodomain-like"/>
    <property type="match status" value="1"/>
</dbReference>
<dbReference type="InterPro" id="IPR009057">
    <property type="entry name" value="Homeodomain-like_sf"/>
</dbReference>
<feature type="compositionally biased region" description="Low complexity" evidence="1">
    <location>
        <begin position="460"/>
        <end position="476"/>
    </location>
</feature>
<dbReference type="InterPro" id="IPR001005">
    <property type="entry name" value="SANT/Myb"/>
</dbReference>
<dbReference type="STRING" id="230819.A0A5C3L849"/>
<feature type="compositionally biased region" description="Acidic residues" evidence="1">
    <location>
        <begin position="345"/>
        <end position="365"/>
    </location>
</feature>
<evidence type="ECO:0000256" key="1">
    <source>
        <dbReference type="SAM" id="MobiDB-lite"/>
    </source>
</evidence>
<dbReference type="PANTHER" id="PTHR22705">
    <property type="entry name" value="ZINC FINGER, ZZ DOMAIN CONTAINING 3"/>
    <property type="match status" value="1"/>
</dbReference>